<keyword evidence="3" id="KW-1185">Reference proteome</keyword>
<evidence type="ECO:0000256" key="1">
    <source>
        <dbReference type="SAM" id="SignalP"/>
    </source>
</evidence>
<organism evidence="2 3">
    <name type="scientific">Flavobacterium magnum</name>
    <dbReference type="NCBI Taxonomy" id="2162713"/>
    <lineage>
        <taxon>Bacteria</taxon>
        <taxon>Pseudomonadati</taxon>
        <taxon>Bacteroidota</taxon>
        <taxon>Flavobacteriia</taxon>
        <taxon>Flavobacteriales</taxon>
        <taxon>Flavobacteriaceae</taxon>
        <taxon>Flavobacterium</taxon>
    </lineage>
</organism>
<accession>A0A2S0R9R5</accession>
<sequence length="478" mass="52937">MKSTMKNNILFLSLMAVFSVHGQQVQWAGKLIKFSSDLGGKQHGIKRILGKPDAFPQGGPSANAWMPKNALDGNETVEVGFETPQTVKQVAVFENMNAGCVVRIAVDDGSGKYKTVWSRDINWRRNLYTSQFPADRKYYYNRKRRKIQSAPEVDVNPGIEHAILDQAVAHVVAVRVDFSFALVPGQKQVDAIGISDSETPMEASIHSAQEFASLPRPEKLDLGGLMPSNPILNPDGNKLYFTDFTNPKEVIYSCIKNDGRWSAPSQEMNALNDDDQFNYLYGIHDNWALKGGKSYSRGTGETGYAFYGGQGDAMAVSGILKVAAYNNYDDTSELTISADAQTIIMGIETDMTQGGADLYFSNRKEDGSYGFLQNMGKAINSAADESMPRLLSDNKTLLFSSNGFSNYGDYDIFVTYRLDDSWKNWSEPVNLGSSINSGSFDGSPWYDERNGELYFIRTVDGQTGIYHVHLPKSQLMKG</sequence>
<dbReference type="Pfam" id="PF07676">
    <property type="entry name" value="PD40"/>
    <property type="match status" value="1"/>
</dbReference>
<dbReference type="KEGG" id="fmg:HYN48_00930"/>
<dbReference type="Proteomes" id="UP000244193">
    <property type="component" value="Chromosome"/>
</dbReference>
<feature type="chain" id="PRO_5015609719" evidence="1">
    <location>
        <begin position="23"/>
        <end position="478"/>
    </location>
</feature>
<proteinExistence type="predicted"/>
<evidence type="ECO:0000313" key="3">
    <source>
        <dbReference type="Proteomes" id="UP000244193"/>
    </source>
</evidence>
<reference evidence="2 3" key="1">
    <citation type="submission" date="2018-04" db="EMBL/GenBank/DDBJ databases">
        <title>Genome sequencing of Flavobacterium sp. HYN0048.</title>
        <authorList>
            <person name="Yi H."/>
            <person name="Baek C."/>
        </authorList>
    </citation>
    <scope>NUCLEOTIDE SEQUENCE [LARGE SCALE GENOMIC DNA]</scope>
    <source>
        <strain evidence="2 3">HYN0048</strain>
    </source>
</reference>
<gene>
    <name evidence="2" type="ORF">HYN48_00930</name>
</gene>
<feature type="signal peptide" evidence="1">
    <location>
        <begin position="1"/>
        <end position="22"/>
    </location>
</feature>
<dbReference type="EMBL" id="CP028811">
    <property type="protein sequence ID" value="AWA28767.1"/>
    <property type="molecule type" value="Genomic_DNA"/>
</dbReference>
<protein>
    <submittedName>
        <fullName evidence="2">Uncharacterized protein</fullName>
    </submittedName>
</protein>
<name>A0A2S0R9R5_9FLAO</name>
<dbReference type="AlphaFoldDB" id="A0A2S0R9R5"/>
<dbReference type="InterPro" id="IPR011659">
    <property type="entry name" value="WD40"/>
</dbReference>
<dbReference type="OrthoDB" id="9809364at2"/>
<keyword evidence="1" id="KW-0732">Signal</keyword>
<evidence type="ECO:0000313" key="2">
    <source>
        <dbReference type="EMBL" id="AWA28767.1"/>
    </source>
</evidence>